<dbReference type="RefSeq" id="WP_049995569.1">
    <property type="nucleotide sequence ID" value="NZ_CP031310.1"/>
</dbReference>
<keyword evidence="1" id="KW-0812">Transmembrane</keyword>
<reference evidence="2 3" key="1">
    <citation type="journal article" date="2019" name="Nat. Commun.">
        <title>A new type of DNA phosphorothioation-based antiviral system in archaea.</title>
        <authorList>
            <person name="Xiong L."/>
            <person name="Liu S."/>
            <person name="Chen S."/>
            <person name="Xiao Y."/>
            <person name="Zhu B."/>
            <person name="Gao Y."/>
            <person name="Zhang Y."/>
            <person name="Chen B."/>
            <person name="Luo J."/>
            <person name="Deng Z."/>
            <person name="Chen X."/>
            <person name="Wang L."/>
            <person name="Chen S."/>
        </authorList>
    </citation>
    <scope>NUCLEOTIDE SEQUENCE [LARGE SCALE GENOMIC DNA]</scope>
    <source>
        <strain evidence="2 3">CBA1105</strain>
    </source>
</reference>
<keyword evidence="1" id="KW-0472">Membrane</keyword>
<feature type="transmembrane region" description="Helical" evidence="1">
    <location>
        <begin position="48"/>
        <end position="68"/>
    </location>
</feature>
<accession>A0A4D6H9Y1</accession>
<dbReference type="GeneID" id="39847452"/>
<dbReference type="Proteomes" id="UP000296706">
    <property type="component" value="Chromosome"/>
</dbReference>
<evidence type="ECO:0000256" key="1">
    <source>
        <dbReference type="SAM" id="Phobius"/>
    </source>
</evidence>
<evidence type="ECO:0008006" key="4">
    <source>
        <dbReference type="Google" id="ProtNLM"/>
    </source>
</evidence>
<keyword evidence="3" id="KW-1185">Reference proteome</keyword>
<gene>
    <name evidence="2" type="ORF">DV733_06270</name>
</gene>
<organism evidence="2 3">
    <name type="scientific">Halapricum salinum</name>
    <dbReference type="NCBI Taxonomy" id="1457250"/>
    <lineage>
        <taxon>Archaea</taxon>
        <taxon>Methanobacteriati</taxon>
        <taxon>Methanobacteriota</taxon>
        <taxon>Stenosarchaea group</taxon>
        <taxon>Halobacteria</taxon>
        <taxon>Halobacteriales</taxon>
        <taxon>Haloarculaceae</taxon>
        <taxon>Halapricum</taxon>
    </lineage>
</organism>
<dbReference type="AlphaFoldDB" id="A0A4D6H9Y1"/>
<name>A0A4D6H9Y1_9EURY</name>
<dbReference type="KEGG" id="hsn:DV733_06270"/>
<dbReference type="EMBL" id="CP031310">
    <property type="protein sequence ID" value="QCC50874.1"/>
    <property type="molecule type" value="Genomic_DNA"/>
</dbReference>
<feature type="transmembrane region" description="Helical" evidence="1">
    <location>
        <begin position="20"/>
        <end position="41"/>
    </location>
</feature>
<sequence length="78" mass="7655">MVELGEVAVFGSDENSQQRSILFAIVIAAGFLAVAAGAGTLAVGSNALVGAVLLAVGVLTLAGGAMIATGNADEYLFE</sequence>
<protein>
    <recommendedName>
        <fullName evidence="4">Transporter</fullName>
    </recommendedName>
</protein>
<keyword evidence="1" id="KW-1133">Transmembrane helix</keyword>
<evidence type="ECO:0000313" key="3">
    <source>
        <dbReference type="Proteomes" id="UP000296706"/>
    </source>
</evidence>
<proteinExistence type="predicted"/>
<evidence type="ECO:0000313" key="2">
    <source>
        <dbReference type="EMBL" id="QCC50874.1"/>
    </source>
</evidence>